<name>A0A8H7D4L5_9AGAR</name>
<proteinExistence type="predicted"/>
<dbReference type="AlphaFoldDB" id="A0A8H7D4L5"/>
<dbReference type="OrthoDB" id="2788229at2759"/>
<protein>
    <recommendedName>
        <fullName evidence="3">F-box domain-containing protein</fullName>
    </recommendedName>
</protein>
<dbReference type="InterPro" id="IPR032675">
    <property type="entry name" value="LRR_dom_sf"/>
</dbReference>
<dbReference type="Gene3D" id="3.80.10.10">
    <property type="entry name" value="Ribonuclease Inhibitor"/>
    <property type="match status" value="1"/>
</dbReference>
<dbReference type="Proteomes" id="UP000623467">
    <property type="component" value="Unassembled WGS sequence"/>
</dbReference>
<dbReference type="SUPFAM" id="SSF81383">
    <property type="entry name" value="F-box domain"/>
    <property type="match status" value="1"/>
</dbReference>
<reference evidence="1" key="1">
    <citation type="submission" date="2020-05" db="EMBL/GenBank/DDBJ databases">
        <title>Mycena genomes resolve the evolution of fungal bioluminescence.</title>
        <authorList>
            <person name="Tsai I.J."/>
        </authorList>
    </citation>
    <scope>NUCLEOTIDE SEQUENCE</scope>
    <source>
        <strain evidence="1">160909Yilan</strain>
    </source>
</reference>
<evidence type="ECO:0000313" key="1">
    <source>
        <dbReference type="EMBL" id="KAF7361270.1"/>
    </source>
</evidence>
<keyword evidence="2" id="KW-1185">Reference proteome</keyword>
<gene>
    <name evidence="1" type="ORF">MSAN_01159400</name>
</gene>
<dbReference type="SUPFAM" id="SSF52047">
    <property type="entry name" value="RNI-like"/>
    <property type="match status" value="1"/>
</dbReference>
<accession>A0A8H7D4L5</accession>
<dbReference type="InterPro" id="IPR036047">
    <property type="entry name" value="F-box-like_dom_sf"/>
</dbReference>
<organism evidence="1 2">
    <name type="scientific">Mycena sanguinolenta</name>
    <dbReference type="NCBI Taxonomy" id="230812"/>
    <lineage>
        <taxon>Eukaryota</taxon>
        <taxon>Fungi</taxon>
        <taxon>Dikarya</taxon>
        <taxon>Basidiomycota</taxon>
        <taxon>Agaricomycotina</taxon>
        <taxon>Agaricomycetes</taxon>
        <taxon>Agaricomycetidae</taxon>
        <taxon>Agaricales</taxon>
        <taxon>Marasmiineae</taxon>
        <taxon>Mycenaceae</taxon>
        <taxon>Mycena</taxon>
    </lineage>
</organism>
<sequence>MDELPSELIELTLGNIHSIPDILSCTLVCRRWVPFARSRLEIYLHPRVTPAFLQLLRSPKTTLFSVRRLQIRTWGRETHNYHSVLKLLPAFTALRFLDIRGAFAEIPPLPWLTELRLSGTFASYSGFVRFMSDLPALQALTINDIQWDDTPDPKLPIPTLHLEWLSLSWAAPVEHIMFPLRTPILRLDMRGTRMGTYMQSISKYLHRLGGHLRDLHLHCTQLEILSSLDFRHSTSLQLLAIGPVVRYTRRGAALREATVYPQLSTVLANVMSHCPLKILVINVFTENSQGPDAWLPLGHLTEILEGPLLAKVSRIRFLISDVYRGDFEALLGAMPIRAGQVMDCASAGNT</sequence>
<evidence type="ECO:0008006" key="3">
    <source>
        <dbReference type="Google" id="ProtNLM"/>
    </source>
</evidence>
<dbReference type="EMBL" id="JACAZH010000008">
    <property type="protein sequence ID" value="KAF7361270.1"/>
    <property type="molecule type" value="Genomic_DNA"/>
</dbReference>
<evidence type="ECO:0000313" key="2">
    <source>
        <dbReference type="Proteomes" id="UP000623467"/>
    </source>
</evidence>
<comment type="caution">
    <text evidence="1">The sequence shown here is derived from an EMBL/GenBank/DDBJ whole genome shotgun (WGS) entry which is preliminary data.</text>
</comment>